<reference evidence="5 6" key="1">
    <citation type="submission" date="2016-03" db="EMBL/GenBank/DDBJ databases">
        <authorList>
            <person name="Ploux O."/>
        </authorList>
    </citation>
    <scope>NUCLEOTIDE SEQUENCE [LARGE SCALE GENOMIC DNA]</scope>
    <source>
        <strain evidence="5 6">BER2</strain>
    </source>
</reference>
<dbReference type="CDD" id="cd06502">
    <property type="entry name" value="TA_like"/>
    <property type="match status" value="1"/>
</dbReference>
<dbReference type="PANTHER" id="PTHR48097">
    <property type="entry name" value="L-THREONINE ALDOLASE-RELATED"/>
    <property type="match status" value="1"/>
</dbReference>
<dbReference type="InterPro" id="IPR015421">
    <property type="entry name" value="PyrdxlP-dep_Trfase_major"/>
</dbReference>
<feature type="domain" description="Aromatic amino acid beta-eliminating lyase/threonine aldolase" evidence="4">
    <location>
        <begin position="5"/>
        <end position="286"/>
    </location>
</feature>
<dbReference type="SUPFAM" id="SSF53383">
    <property type="entry name" value="PLP-dependent transferases"/>
    <property type="match status" value="1"/>
</dbReference>
<dbReference type="Pfam" id="PF01212">
    <property type="entry name" value="Beta_elim_lyase"/>
    <property type="match status" value="1"/>
</dbReference>
<sequence length="341" mass="38575">MKRGFGSDNHAGIHPQILNSLAKANIEHAPSYGTDEWTEQANENFRQHFGKDAQVFFVFNGTAANVTALRALTRPYHSVLCADVSHINVDECGAPELLAGCKLVAIPTTNGKMKVEDLEKAFIRRGDQHYSQAQVLSITQPTELGTTYSLEELKSLITWAKSKKLYVHIDGARIANAAAYLKKSFKEFTTDLGVDVVSFGGTKNGLMMGEAVVFLNKELAQDFKYIRKQSTQLPSKTRFIACQFQAYLENGLWKEIADHSYTMALYLYEAVRNIPGVTVREIPQSNAVFATIPSHWVKTLREKYFFYVWDENTFECRWMTSWDTQKEDIDGFAELLKELAK</sequence>
<comment type="caution">
    <text evidence="5">The sequence shown here is derived from an EMBL/GenBank/DDBJ whole genome shotgun (WGS) entry which is preliminary data.</text>
</comment>
<dbReference type="GO" id="GO:0016829">
    <property type="term" value="F:lyase activity"/>
    <property type="evidence" value="ECO:0007669"/>
    <property type="project" value="InterPro"/>
</dbReference>
<dbReference type="InterPro" id="IPR001597">
    <property type="entry name" value="ArAA_b-elim_lyase/Thr_aldolase"/>
</dbReference>
<name>A0A150WTX9_BDEBC</name>
<dbReference type="GO" id="GO:0006520">
    <property type="term" value="P:amino acid metabolic process"/>
    <property type="evidence" value="ECO:0007669"/>
    <property type="project" value="InterPro"/>
</dbReference>
<dbReference type="InterPro" id="IPR015424">
    <property type="entry name" value="PyrdxlP-dep_Trfase"/>
</dbReference>
<dbReference type="InterPro" id="IPR015422">
    <property type="entry name" value="PyrdxlP-dep_Trfase_small"/>
</dbReference>
<protein>
    <submittedName>
        <fullName evidence="5">Threonine aldolase</fullName>
    </submittedName>
</protein>
<gene>
    <name evidence="5" type="ORF">AZI85_16430</name>
</gene>
<evidence type="ECO:0000256" key="2">
    <source>
        <dbReference type="ARBA" id="ARBA00006966"/>
    </source>
</evidence>
<comment type="cofactor">
    <cofactor evidence="1">
        <name>pyridoxal 5'-phosphate</name>
        <dbReference type="ChEBI" id="CHEBI:597326"/>
    </cofactor>
</comment>
<dbReference type="EMBL" id="LUKF01000006">
    <property type="protein sequence ID" value="KYG69826.1"/>
    <property type="molecule type" value="Genomic_DNA"/>
</dbReference>
<dbReference type="Gene3D" id="3.90.1150.10">
    <property type="entry name" value="Aspartate Aminotransferase, domain 1"/>
    <property type="match status" value="1"/>
</dbReference>
<dbReference type="Proteomes" id="UP000075391">
    <property type="component" value="Unassembled WGS sequence"/>
</dbReference>
<comment type="similarity">
    <text evidence="2">Belongs to the threonine aldolase family.</text>
</comment>
<dbReference type="OrthoDB" id="5288796at2"/>
<organism evidence="5 6">
    <name type="scientific">Bdellovibrio bacteriovorus</name>
    <dbReference type="NCBI Taxonomy" id="959"/>
    <lineage>
        <taxon>Bacteria</taxon>
        <taxon>Pseudomonadati</taxon>
        <taxon>Bdellovibrionota</taxon>
        <taxon>Bdellovibrionia</taxon>
        <taxon>Bdellovibrionales</taxon>
        <taxon>Pseudobdellovibrionaceae</taxon>
        <taxon>Bdellovibrio</taxon>
    </lineage>
</organism>
<dbReference type="AlphaFoldDB" id="A0A150WTX9"/>
<evidence type="ECO:0000313" key="6">
    <source>
        <dbReference type="Proteomes" id="UP000075391"/>
    </source>
</evidence>
<dbReference type="RefSeq" id="WP_063243179.1">
    <property type="nucleotide sequence ID" value="NZ_LUKF01000006.1"/>
</dbReference>
<keyword evidence="3" id="KW-0663">Pyridoxal phosphate</keyword>
<accession>A0A150WTX9</accession>
<evidence type="ECO:0000259" key="4">
    <source>
        <dbReference type="Pfam" id="PF01212"/>
    </source>
</evidence>
<evidence type="ECO:0000256" key="1">
    <source>
        <dbReference type="ARBA" id="ARBA00001933"/>
    </source>
</evidence>
<dbReference type="PANTHER" id="PTHR48097:SF5">
    <property type="entry name" value="LOW SPECIFICITY L-THREONINE ALDOLASE"/>
    <property type="match status" value="1"/>
</dbReference>
<proteinExistence type="inferred from homology"/>
<dbReference type="Gene3D" id="3.40.640.10">
    <property type="entry name" value="Type I PLP-dependent aspartate aminotransferase-like (Major domain)"/>
    <property type="match status" value="1"/>
</dbReference>
<evidence type="ECO:0000256" key="3">
    <source>
        <dbReference type="ARBA" id="ARBA00022898"/>
    </source>
</evidence>
<evidence type="ECO:0000313" key="5">
    <source>
        <dbReference type="EMBL" id="KYG69826.1"/>
    </source>
</evidence>